<organism evidence="1 2">
    <name type="scientific">Podarcis muralis</name>
    <name type="common">Wall lizard</name>
    <name type="synonym">Lacerta muralis</name>
    <dbReference type="NCBI Taxonomy" id="64176"/>
    <lineage>
        <taxon>Eukaryota</taxon>
        <taxon>Metazoa</taxon>
        <taxon>Chordata</taxon>
        <taxon>Craniata</taxon>
        <taxon>Vertebrata</taxon>
        <taxon>Euteleostomi</taxon>
        <taxon>Lepidosauria</taxon>
        <taxon>Squamata</taxon>
        <taxon>Bifurcata</taxon>
        <taxon>Unidentata</taxon>
        <taxon>Episquamata</taxon>
        <taxon>Laterata</taxon>
        <taxon>Lacertibaenia</taxon>
        <taxon>Lacertidae</taxon>
        <taxon>Podarcis</taxon>
    </lineage>
</organism>
<dbReference type="Proteomes" id="UP000472272">
    <property type="component" value="Chromosome 8"/>
</dbReference>
<proteinExistence type="predicted"/>
<reference evidence="1 2" key="1">
    <citation type="journal article" date="2019" name="Proc. Natl. Acad. Sci. U.S.A.">
        <title>Regulatory changes in pterin and carotenoid genes underlie balanced color polymorphisms in the wall lizard.</title>
        <authorList>
            <person name="Andrade P."/>
            <person name="Pinho C."/>
            <person name="Perez I de Lanuza G."/>
            <person name="Afonso S."/>
            <person name="Brejcha J."/>
            <person name="Rubin C.J."/>
            <person name="Wallerman O."/>
            <person name="Pereira P."/>
            <person name="Sabatino S.J."/>
            <person name="Bellati A."/>
            <person name="Pellitteri-Rosa D."/>
            <person name="Bosakova Z."/>
            <person name="Bunikis I."/>
            <person name="Carretero M.A."/>
            <person name="Feiner N."/>
            <person name="Marsik P."/>
            <person name="Pauperio F."/>
            <person name="Salvi D."/>
            <person name="Soler L."/>
            <person name="While G.M."/>
            <person name="Uller T."/>
            <person name="Font E."/>
            <person name="Andersson L."/>
            <person name="Carneiro M."/>
        </authorList>
    </citation>
    <scope>NUCLEOTIDE SEQUENCE</scope>
</reference>
<name>A0A670J2K2_PODMU</name>
<accession>A0A670J2K2</accession>
<dbReference type="Ensembl" id="ENSPMRT00000019575.1">
    <property type="protein sequence ID" value="ENSPMRP00000018410.1"/>
    <property type="gene ID" value="ENSPMRG00000012109.1"/>
</dbReference>
<evidence type="ECO:0000313" key="2">
    <source>
        <dbReference type="Proteomes" id="UP000472272"/>
    </source>
</evidence>
<protein>
    <submittedName>
        <fullName evidence="1">Uncharacterized protein</fullName>
    </submittedName>
</protein>
<dbReference type="AlphaFoldDB" id="A0A670J2K2"/>
<keyword evidence="2" id="KW-1185">Reference proteome</keyword>
<evidence type="ECO:0000313" key="1">
    <source>
        <dbReference type="Ensembl" id="ENSPMRP00000018410.1"/>
    </source>
</evidence>
<sequence length="66" mass="7192">FPLSVQPTDSSHLQRSGSSELLLRGKRGLAEVANLPRMQQTWEGPVPPPEQFFQLGGANYLPCPGC</sequence>
<reference evidence="1" key="3">
    <citation type="submission" date="2025-09" db="UniProtKB">
        <authorList>
            <consortium name="Ensembl"/>
        </authorList>
    </citation>
    <scope>IDENTIFICATION</scope>
</reference>
<reference evidence="1" key="2">
    <citation type="submission" date="2025-08" db="UniProtKB">
        <authorList>
            <consortium name="Ensembl"/>
        </authorList>
    </citation>
    <scope>IDENTIFICATION</scope>
</reference>